<dbReference type="SUPFAM" id="SSF51445">
    <property type="entry name" value="(Trans)glycosidases"/>
    <property type="match status" value="1"/>
</dbReference>
<dbReference type="EMBL" id="FTOR01000012">
    <property type="protein sequence ID" value="SIT33048.1"/>
    <property type="molecule type" value="Genomic_DNA"/>
</dbReference>
<proteinExistence type="inferred from homology"/>
<dbReference type="AlphaFoldDB" id="A0A173MKP0"/>
<evidence type="ECO:0000313" key="8">
    <source>
        <dbReference type="Proteomes" id="UP000186917"/>
    </source>
</evidence>
<dbReference type="InterPro" id="IPR017853">
    <property type="entry name" value="GH"/>
</dbReference>
<evidence type="ECO:0000256" key="1">
    <source>
        <dbReference type="ARBA" id="ARBA00005382"/>
    </source>
</evidence>
<keyword evidence="4" id="KW-0326">Glycosidase</keyword>
<keyword evidence="3 4" id="KW-0378">Hydrolase</keyword>
<dbReference type="OrthoDB" id="9806701at2"/>
<dbReference type="GO" id="GO:0004348">
    <property type="term" value="F:glucosylceramidase activity"/>
    <property type="evidence" value="ECO:0007669"/>
    <property type="project" value="InterPro"/>
</dbReference>
<dbReference type="InterPro" id="IPR033453">
    <property type="entry name" value="Glyco_hydro_30_TIM-barrel"/>
</dbReference>
<dbReference type="PANTHER" id="PTHR11069:SF23">
    <property type="entry name" value="LYSOSOMAL ACID GLUCOSYLCERAMIDASE"/>
    <property type="match status" value="1"/>
</dbReference>
<dbReference type="InterPro" id="IPR001139">
    <property type="entry name" value="Glyco_hydro_30"/>
</dbReference>
<keyword evidence="8" id="KW-1185">Reference proteome</keyword>
<dbReference type="GO" id="GO:0006680">
    <property type="term" value="P:glucosylceramide catabolic process"/>
    <property type="evidence" value="ECO:0007669"/>
    <property type="project" value="TreeGrafter"/>
</dbReference>
<dbReference type="GO" id="GO:0016020">
    <property type="term" value="C:membrane"/>
    <property type="evidence" value="ECO:0007669"/>
    <property type="project" value="GOC"/>
</dbReference>
<dbReference type="RefSeq" id="WP_076382098.1">
    <property type="nucleotide sequence ID" value="NZ_AP017422.1"/>
</dbReference>
<reference evidence="8" key="1">
    <citation type="submission" date="2017-01" db="EMBL/GenBank/DDBJ databases">
        <authorList>
            <person name="Varghese N."/>
            <person name="Submissions S."/>
        </authorList>
    </citation>
    <scope>NUCLEOTIDE SEQUENCE [LARGE SCALE GENOMIC DNA]</scope>
    <source>
        <strain evidence="8">DSM 21054</strain>
    </source>
</reference>
<dbReference type="Proteomes" id="UP000186917">
    <property type="component" value="Unassembled WGS sequence"/>
</dbReference>
<evidence type="ECO:0000256" key="2">
    <source>
        <dbReference type="ARBA" id="ARBA00022729"/>
    </source>
</evidence>
<dbReference type="KEGG" id="fln:FLA_4245"/>
<dbReference type="PANTHER" id="PTHR11069">
    <property type="entry name" value="GLUCOSYLCERAMIDASE"/>
    <property type="match status" value="1"/>
</dbReference>
<sequence>MKHIALVTGAFFCLAGSFAQKAQKQTPEVWVTDAKKQVLFQRSKLDIKATAITSGLPVINIDDSKRFQQMDGFGGTLTGGSAMVMERMEAKARKALLLQLFDTTGSNIGISYIRISIGASDLDEKTFSYNDLPAGQTDTALTHFSLGYDTLYLLPLLKEILAINPRIKILGSPWSAPVWMKDNGDTRGGSLQVKYQQVYAEYLARYIREMKKEGVVIDAITVQNEPLHPGNNPSMFMTASQQADFVGNHLGPVFEKQGISTKIIVYDHNADRPDYPIAVMDNEKARKYVDGSAFHLYGGTIDALSKVHEAYPNKNLYFTEQWLGAPGNLGKDLAEHVQNLTIGASRNWCKTVLEWNLASDTLYNPHTDRGGCDRCLGVTTIGGNAFSKNPAWYILAHSAKLVRPGSFRIASDELADLKTVAFKRPDGKKVLIVLNTGATLRRFDINDNGKRAVTSLNAGAVATYIW</sequence>
<evidence type="ECO:0000313" key="7">
    <source>
        <dbReference type="EMBL" id="SIT33048.1"/>
    </source>
</evidence>
<dbReference type="Pfam" id="PF17189">
    <property type="entry name" value="Glyco_hydro_30C"/>
    <property type="match status" value="1"/>
</dbReference>
<dbReference type="STRING" id="477680.SAMN05421788_11214"/>
<accession>A0A173MKP0</accession>
<evidence type="ECO:0000256" key="4">
    <source>
        <dbReference type="RuleBase" id="RU361188"/>
    </source>
</evidence>
<comment type="similarity">
    <text evidence="1 4">Belongs to the glycosyl hydrolase 30 family.</text>
</comment>
<evidence type="ECO:0000256" key="3">
    <source>
        <dbReference type="ARBA" id="ARBA00022801"/>
    </source>
</evidence>
<evidence type="ECO:0000259" key="6">
    <source>
        <dbReference type="Pfam" id="PF17189"/>
    </source>
</evidence>
<keyword evidence="2" id="KW-0732">Signal</keyword>
<feature type="domain" description="Glycosyl hydrolase family 30 beta sandwich" evidence="6">
    <location>
        <begin position="405"/>
        <end position="464"/>
    </location>
</feature>
<gene>
    <name evidence="7" type="ORF">SAMN05421788_11214</name>
</gene>
<protein>
    <submittedName>
        <fullName evidence="7">Glucosylceramidase</fullName>
    </submittedName>
</protein>
<dbReference type="Gene3D" id="2.60.40.1180">
    <property type="entry name" value="Golgi alpha-mannosidase II"/>
    <property type="match status" value="1"/>
</dbReference>
<dbReference type="InterPro" id="IPR033452">
    <property type="entry name" value="GH30_C"/>
</dbReference>
<dbReference type="InterPro" id="IPR013780">
    <property type="entry name" value="Glyco_hydro_b"/>
</dbReference>
<dbReference type="Gene3D" id="3.20.20.80">
    <property type="entry name" value="Glycosidases"/>
    <property type="match status" value="1"/>
</dbReference>
<feature type="domain" description="Glycosyl hydrolase family 30 TIM-barrel" evidence="5">
    <location>
        <begin position="71"/>
        <end position="401"/>
    </location>
</feature>
<organism evidence="7 8">
    <name type="scientific">Filimonas lacunae</name>
    <dbReference type="NCBI Taxonomy" id="477680"/>
    <lineage>
        <taxon>Bacteria</taxon>
        <taxon>Pseudomonadati</taxon>
        <taxon>Bacteroidota</taxon>
        <taxon>Chitinophagia</taxon>
        <taxon>Chitinophagales</taxon>
        <taxon>Chitinophagaceae</taxon>
        <taxon>Filimonas</taxon>
    </lineage>
</organism>
<evidence type="ECO:0000259" key="5">
    <source>
        <dbReference type="Pfam" id="PF02055"/>
    </source>
</evidence>
<dbReference type="Pfam" id="PF02055">
    <property type="entry name" value="Glyco_hydro_30"/>
    <property type="match status" value="1"/>
</dbReference>
<name>A0A173MKP0_9BACT</name>